<dbReference type="InterPro" id="IPR016181">
    <property type="entry name" value="Acyl_CoA_acyltransferase"/>
</dbReference>
<keyword evidence="1 6" id="KW-0808">Transferase</keyword>
<comment type="similarity">
    <text evidence="3">Belongs to the acetyltransferase family. RimJ subfamily.</text>
</comment>
<feature type="domain" description="N-acetyltransferase" evidence="5">
    <location>
        <begin position="42"/>
        <end position="206"/>
    </location>
</feature>
<evidence type="ECO:0000256" key="4">
    <source>
        <dbReference type="SAM" id="MobiDB-lite"/>
    </source>
</evidence>
<evidence type="ECO:0000313" key="6">
    <source>
        <dbReference type="EMBL" id="SBO92282.1"/>
    </source>
</evidence>
<dbReference type="Gene3D" id="3.40.630.30">
    <property type="match status" value="1"/>
</dbReference>
<dbReference type="PROSITE" id="PS51186">
    <property type="entry name" value="GNAT"/>
    <property type="match status" value="1"/>
</dbReference>
<proteinExistence type="inferred from homology"/>
<dbReference type="Pfam" id="PF13302">
    <property type="entry name" value="Acetyltransf_3"/>
    <property type="match status" value="1"/>
</dbReference>
<dbReference type="InterPro" id="IPR000182">
    <property type="entry name" value="GNAT_dom"/>
</dbReference>
<evidence type="ECO:0000256" key="1">
    <source>
        <dbReference type="ARBA" id="ARBA00022679"/>
    </source>
</evidence>
<protein>
    <submittedName>
        <fullName evidence="6">Ribosomal-protein-S5p-alanine acetyltransferase</fullName>
    </submittedName>
</protein>
<evidence type="ECO:0000256" key="3">
    <source>
        <dbReference type="ARBA" id="ARBA00038502"/>
    </source>
</evidence>
<dbReference type="InterPro" id="IPR051531">
    <property type="entry name" value="N-acetyltransferase"/>
</dbReference>
<accession>A0A1M4E0E0</accession>
<dbReference type="AlphaFoldDB" id="A0A1M4E0E0"/>
<dbReference type="PANTHER" id="PTHR43792">
    <property type="entry name" value="GNAT FAMILY, PUTATIVE (AFU_ORTHOLOGUE AFUA_3G00765)-RELATED-RELATED"/>
    <property type="match status" value="1"/>
</dbReference>
<organism evidence="6">
    <name type="scientific">Nonomuraea gerenzanensis</name>
    <dbReference type="NCBI Taxonomy" id="93944"/>
    <lineage>
        <taxon>Bacteria</taxon>
        <taxon>Bacillati</taxon>
        <taxon>Actinomycetota</taxon>
        <taxon>Actinomycetes</taxon>
        <taxon>Streptosporangiales</taxon>
        <taxon>Streptosporangiaceae</taxon>
        <taxon>Nonomuraea</taxon>
    </lineage>
</organism>
<feature type="region of interest" description="Disordered" evidence="4">
    <location>
        <begin position="1"/>
        <end position="22"/>
    </location>
</feature>
<keyword evidence="2" id="KW-0012">Acyltransferase</keyword>
<dbReference type="GO" id="GO:0008999">
    <property type="term" value="F:protein-N-terminal-alanine acetyltransferase activity"/>
    <property type="evidence" value="ECO:0007669"/>
    <property type="project" value="TreeGrafter"/>
</dbReference>
<evidence type="ECO:0000256" key="2">
    <source>
        <dbReference type="ARBA" id="ARBA00023315"/>
    </source>
</evidence>
<evidence type="ECO:0000259" key="5">
    <source>
        <dbReference type="PROSITE" id="PS51186"/>
    </source>
</evidence>
<gene>
    <name evidence="6" type="ORF">BN4615_P1796</name>
</gene>
<dbReference type="EMBL" id="LT559118">
    <property type="protein sequence ID" value="SBO92282.1"/>
    <property type="molecule type" value="Genomic_DNA"/>
</dbReference>
<reference evidence="6" key="1">
    <citation type="submission" date="2016-04" db="EMBL/GenBank/DDBJ databases">
        <authorList>
            <person name="Evans L.H."/>
            <person name="Alamgir A."/>
            <person name="Owens N."/>
            <person name="Weber N.D."/>
            <person name="Virtaneva K."/>
            <person name="Barbian K."/>
            <person name="Babar A."/>
            <person name="Rosenke K."/>
        </authorList>
    </citation>
    <scope>NUCLEOTIDE SEQUENCE</scope>
    <source>
        <strain evidence="6">Nono1</strain>
    </source>
</reference>
<sequence>MTMSMSPILPVTGRMARRGPARTPSRAIRMADVIYLAEGPRVALRYISMRDFEELSGLHQESAQLLARWMPGGPLVAYEDFERYMTRFDGPVHEGFLICRRDTGAIVGRANVNNIIRGTHQSAMIGYSAYASTLGRGYMTEGLGLLVGHAFGEMGLHRLEANIQPDNAASLRLIKRVGFQREGYSPNFQFIDGAWRDHERWALTVEMTTA</sequence>
<dbReference type="SUPFAM" id="SSF55729">
    <property type="entry name" value="Acyl-CoA N-acyltransferases (Nat)"/>
    <property type="match status" value="1"/>
</dbReference>
<dbReference type="PANTHER" id="PTHR43792:SF8">
    <property type="entry name" value="[RIBOSOMAL PROTEIN US5]-ALANINE N-ACETYLTRANSFERASE"/>
    <property type="match status" value="1"/>
</dbReference>
<name>A0A1M4E0E0_9ACTN</name>
<dbReference type="GO" id="GO:0005737">
    <property type="term" value="C:cytoplasm"/>
    <property type="evidence" value="ECO:0007669"/>
    <property type="project" value="TreeGrafter"/>
</dbReference>